<dbReference type="GO" id="GO:0006629">
    <property type="term" value="P:lipid metabolic process"/>
    <property type="evidence" value="ECO:0007669"/>
    <property type="project" value="InterPro"/>
</dbReference>
<feature type="domain" description="GP-PDE" evidence="1">
    <location>
        <begin position="1"/>
        <end position="156"/>
    </location>
</feature>
<reference evidence="2" key="2">
    <citation type="submission" date="2021-04" db="EMBL/GenBank/DDBJ databases">
        <authorList>
            <person name="Gilroy R."/>
        </authorList>
    </citation>
    <scope>NUCLEOTIDE SEQUENCE</scope>
    <source>
        <strain evidence="2">ChiBcec2-3848</strain>
    </source>
</reference>
<dbReference type="PANTHER" id="PTHR46211:SF1">
    <property type="entry name" value="GLYCEROPHOSPHODIESTER PHOSPHODIESTERASE, CYTOPLASMIC"/>
    <property type="match status" value="1"/>
</dbReference>
<name>A0A9D2PSA2_9FIRM</name>
<comment type="caution">
    <text evidence="2">The sequence shown here is derived from an EMBL/GenBank/DDBJ whole genome shotgun (WGS) entry which is preliminary data.</text>
</comment>
<protein>
    <submittedName>
        <fullName evidence="2">Glycerophosphodiester phosphodiesterase</fullName>
    </submittedName>
</protein>
<evidence type="ECO:0000259" key="1">
    <source>
        <dbReference type="PROSITE" id="PS51704"/>
    </source>
</evidence>
<dbReference type="PROSITE" id="PS51704">
    <property type="entry name" value="GP_PDE"/>
    <property type="match status" value="1"/>
</dbReference>
<dbReference type="EMBL" id="DWVZ01000235">
    <property type="protein sequence ID" value="HJC65090.1"/>
    <property type="molecule type" value="Genomic_DNA"/>
</dbReference>
<dbReference type="SUPFAM" id="SSF51695">
    <property type="entry name" value="PLC-like phosphodiesterases"/>
    <property type="match status" value="1"/>
</dbReference>
<dbReference type="AlphaFoldDB" id="A0A9D2PSA2"/>
<evidence type="ECO:0000313" key="3">
    <source>
        <dbReference type="Proteomes" id="UP000823886"/>
    </source>
</evidence>
<reference evidence="2" key="1">
    <citation type="journal article" date="2021" name="PeerJ">
        <title>Extensive microbial diversity within the chicken gut microbiome revealed by metagenomics and culture.</title>
        <authorList>
            <person name="Gilroy R."/>
            <person name="Ravi A."/>
            <person name="Getino M."/>
            <person name="Pursley I."/>
            <person name="Horton D.L."/>
            <person name="Alikhan N.F."/>
            <person name="Baker D."/>
            <person name="Gharbi K."/>
            <person name="Hall N."/>
            <person name="Watson M."/>
            <person name="Adriaenssens E.M."/>
            <person name="Foster-Nyarko E."/>
            <person name="Jarju S."/>
            <person name="Secka A."/>
            <person name="Antonio M."/>
            <person name="Oren A."/>
            <person name="Chaudhuri R.R."/>
            <person name="La Ragione R."/>
            <person name="Hildebrand F."/>
            <person name="Pallen M.J."/>
        </authorList>
    </citation>
    <scope>NUCLEOTIDE SEQUENCE</scope>
    <source>
        <strain evidence="2">ChiBcec2-3848</strain>
    </source>
</reference>
<dbReference type="InterPro" id="IPR030395">
    <property type="entry name" value="GP_PDE_dom"/>
</dbReference>
<dbReference type="Pfam" id="PF03009">
    <property type="entry name" value="GDPD"/>
    <property type="match status" value="1"/>
</dbReference>
<proteinExistence type="predicted"/>
<dbReference type="Proteomes" id="UP000823886">
    <property type="component" value="Unassembled WGS sequence"/>
</dbReference>
<dbReference type="PANTHER" id="PTHR46211">
    <property type="entry name" value="GLYCEROPHOSPHORYL DIESTER PHOSPHODIESTERASE"/>
    <property type="match status" value="1"/>
</dbReference>
<dbReference type="InterPro" id="IPR017946">
    <property type="entry name" value="PLC-like_Pdiesterase_TIM-brl"/>
</dbReference>
<dbReference type="Gene3D" id="3.20.20.190">
    <property type="entry name" value="Phosphatidylinositol (PI) phosphodiesterase"/>
    <property type="match status" value="1"/>
</dbReference>
<organism evidence="2 3">
    <name type="scientific">Candidatus Blautia merdavium</name>
    <dbReference type="NCBI Taxonomy" id="2838494"/>
    <lineage>
        <taxon>Bacteria</taxon>
        <taxon>Bacillati</taxon>
        <taxon>Bacillota</taxon>
        <taxon>Clostridia</taxon>
        <taxon>Lachnospirales</taxon>
        <taxon>Lachnospiraceae</taxon>
        <taxon>Blautia</taxon>
    </lineage>
</organism>
<sequence>MKIFAHRGFSGEYPENTMLAFKEAEKTGCDGIELDVQLTKDLVPVIIHDEKIDRTSSGKGRVCDYTFDELRSFSFGYSDKFGGQFFEAEIPCLEEYLKWMAEEACQIITNIELKNSVYYYGGMERMVLEMVRKYGLLDRVILSSFNNASVLKCKEI</sequence>
<accession>A0A9D2PSA2</accession>
<evidence type="ECO:0000313" key="2">
    <source>
        <dbReference type="EMBL" id="HJC65090.1"/>
    </source>
</evidence>
<gene>
    <name evidence="2" type="ORF">H9753_15980</name>
</gene>
<dbReference type="GO" id="GO:0008081">
    <property type="term" value="F:phosphoric diester hydrolase activity"/>
    <property type="evidence" value="ECO:0007669"/>
    <property type="project" value="InterPro"/>
</dbReference>
<feature type="non-terminal residue" evidence="2">
    <location>
        <position position="156"/>
    </location>
</feature>